<proteinExistence type="predicted"/>
<evidence type="ECO:0000313" key="1">
    <source>
        <dbReference type="EMBL" id="AKJ03720.1"/>
    </source>
</evidence>
<organism evidence="1 3">
    <name type="scientific">Archangium gephyra</name>
    <dbReference type="NCBI Taxonomy" id="48"/>
    <lineage>
        <taxon>Bacteria</taxon>
        <taxon>Pseudomonadati</taxon>
        <taxon>Myxococcota</taxon>
        <taxon>Myxococcia</taxon>
        <taxon>Myxococcales</taxon>
        <taxon>Cystobacterineae</taxon>
        <taxon>Archangiaceae</taxon>
        <taxon>Archangium</taxon>
    </lineage>
</organism>
<dbReference type="InterPro" id="IPR014756">
    <property type="entry name" value="Ig_E-set"/>
</dbReference>
<dbReference type="AlphaFoldDB" id="A0AAC8TFB6"/>
<dbReference type="Proteomes" id="UP000035579">
    <property type="component" value="Chromosome"/>
</dbReference>
<sequence>MAKCELQLTLDKSDRTYAPGELITGSVVVKVLERCRCRQLTLSWRWQARGWGDSDKSPDECLLTLNEGEEWIAGQELHYTFRLEAPSEPLTYHGQLVSVDWRLRAEAVVSGYQDPCPHVDVPFFLEAPEMASPVPIAIATGHPDAWHGLEVTAPSNDMGDLPLVAVLALLFVLRRFLFEQDPVLFVLLGIISVGGAVLYRRHSRETVWARSLGNLWIDPRSVAPGGSTGLRIHLRPDQELPEHELSVSMEYVELARIKRYGSGPYYYGVRTGSSTKERVVHMGTLLTCTNRALLKRELLELPLVKIALPSTAPTSFILRSSELSWRLRFEVKFKGDKRTFLQLIPFQVQPHLPMAQAQALPRYQALLVSDPSTSGPAPWLQASPPHEEKQQVHLSSEDVRRQLEGRLEVLETAHAHYRALEEALQKPKWKLHLRPRLEMLRETLRQEPALVEALERLHHRARSEGWSETEPALVLAHEVEGLRARVGALTRHHLGPSETPLERLERSVVQSLPAPLAPGEKLLCSGRFSPSLSLPGMALLLGFSVTHCATPLGIRGEAGAPGFGFWGAWMVFTALCFWFQYRGSGRFWLTESRLIWLPTRGDPLQVSLHDIRHPDGSGFRYPKGVKVVLADGHILHLQFISRARRFARQLRRAVAPLRTERSSLP</sequence>
<accession>A0AAC8TFB6</accession>
<reference evidence="1 3" key="1">
    <citation type="submission" date="2015-05" db="EMBL/GenBank/DDBJ databases">
        <title>Genome assembly of Archangium gephyra DSM 2261.</title>
        <authorList>
            <person name="Sharma G."/>
            <person name="Subramanian S."/>
        </authorList>
    </citation>
    <scope>NUCLEOTIDE SEQUENCE [LARGE SCALE GENOMIC DNA]</scope>
    <source>
        <strain evidence="1 3">DSM 2261</strain>
    </source>
</reference>
<reference evidence="2 4" key="2">
    <citation type="submission" date="2018-08" db="EMBL/GenBank/DDBJ databases">
        <title>Genomic Encyclopedia of Archaeal and Bacterial Type Strains, Phase II (KMG-II): from individual species to whole genera.</title>
        <authorList>
            <person name="Goeker M."/>
        </authorList>
    </citation>
    <scope>NUCLEOTIDE SEQUENCE [LARGE SCALE GENOMIC DNA]</scope>
    <source>
        <strain evidence="2 4">DSM 2261</strain>
    </source>
</reference>
<dbReference type="InterPro" id="IPR014752">
    <property type="entry name" value="Arrestin-like_C"/>
</dbReference>
<keyword evidence="4" id="KW-1185">Reference proteome</keyword>
<dbReference type="Proteomes" id="UP000256345">
    <property type="component" value="Unassembled WGS sequence"/>
</dbReference>
<evidence type="ECO:0000313" key="4">
    <source>
        <dbReference type="Proteomes" id="UP000256345"/>
    </source>
</evidence>
<dbReference type="RefSeq" id="WP_047857706.1">
    <property type="nucleotide sequence ID" value="NZ_CP011509.1"/>
</dbReference>
<name>A0AAC8TFB6_9BACT</name>
<evidence type="ECO:0000313" key="3">
    <source>
        <dbReference type="Proteomes" id="UP000035579"/>
    </source>
</evidence>
<protein>
    <submittedName>
        <fullName evidence="1">Uncharacterized protein</fullName>
    </submittedName>
</protein>
<dbReference type="EMBL" id="QUMU01000019">
    <property type="protein sequence ID" value="REG22501.1"/>
    <property type="molecule type" value="Genomic_DNA"/>
</dbReference>
<evidence type="ECO:0000313" key="2">
    <source>
        <dbReference type="EMBL" id="REG22501.1"/>
    </source>
</evidence>
<dbReference type="SUPFAM" id="SSF81296">
    <property type="entry name" value="E set domains"/>
    <property type="match status" value="1"/>
</dbReference>
<dbReference type="Gene3D" id="2.60.40.640">
    <property type="match status" value="1"/>
</dbReference>
<dbReference type="EMBL" id="CP011509">
    <property type="protein sequence ID" value="AKJ03720.1"/>
    <property type="molecule type" value="Genomic_DNA"/>
</dbReference>
<gene>
    <name evidence="1" type="ORF">AA314_05346</name>
    <name evidence="2" type="ORF">ATI61_11931</name>
</gene>
<dbReference type="KEGG" id="age:AA314_05346"/>